<comment type="function">
    <text evidence="12">Ethanolamine phosphate transferase involved in glycosylphosphatidylinositol-anchor biosynthesis. Transfers ethanolamine phosphate to the first alpha-1,4-linked mannose of the glycosylphosphatidylinositol precursor of GPI-anchor.</text>
</comment>
<dbReference type="GO" id="GO:0005789">
    <property type="term" value="C:endoplasmic reticulum membrane"/>
    <property type="evidence" value="ECO:0007669"/>
    <property type="project" value="UniProtKB-SubCell"/>
</dbReference>
<protein>
    <recommendedName>
        <fullName evidence="4 12">GPI ethanolamine phosphate transferase 1</fullName>
        <ecNumber evidence="12">2.-.-.-</ecNumber>
    </recommendedName>
</protein>
<dbReference type="KEGG" id="tng:GSTEN00015461G001"/>
<feature type="non-terminal residue" evidence="14">
    <location>
        <position position="1"/>
    </location>
</feature>
<evidence type="ECO:0000256" key="9">
    <source>
        <dbReference type="ARBA" id="ARBA00022989"/>
    </source>
</evidence>
<dbReference type="PANTHER" id="PTHR12250">
    <property type="entry name" value="PHOSPHATIDYLINOSITOL GLYCAN, CLASS N"/>
    <property type="match status" value="1"/>
</dbReference>
<dbReference type="UniPathway" id="UPA00196"/>
<dbReference type="GO" id="GO:0006506">
    <property type="term" value="P:GPI anchor biosynthetic process"/>
    <property type="evidence" value="ECO:0007669"/>
    <property type="project" value="UniProtKB-UniPathway"/>
</dbReference>
<dbReference type="EC" id="2.-.-.-" evidence="12"/>
<dbReference type="OrthoDB" id="2748310at2759"/>
<dbReference type="PANTHER" id="PTHR12250:SF0">
    <property type="entry name" value="GPI ETHANOLAMINE PHOSPHATE TRANSFERASE 1"/>
    <property type="match status" value="1"/>
</dbReference>
<keyword evidence="11" id="KW-0325">Glycoprotein</keyword>
<organism evidence="14">
    <name type="scientific">Tetraodon nigroviridis</name>
    <name type="common">Spotted green pufferfish</name>
    <name type="synonym">Chelonodon nigroviridis</name>
    <dbReference type="NCBI Taxonomy" id="99883"/>
    <lineage>
        <taxon>Eukaryota</taxon>
        <taxon>Metazoa</taxon>
        <taxon>Chordata</taxon>
        <taxon>Craniata</taxon>
        <taxon>Vertebrata</taxon>
        <taxon>Euteleostomi</taxon>
        <taxon>Actinopterygii</taxon>
        <taxon>Neopterygii</taxon>
        <taxon>Teleostei</taxon>
        <taxon>Neoteleostei</taxon>
        <taxon>Acanthomorphata</taxon>
        <taxon>Eupercaria</taxon>
        <taxon>Tetraodontiformes</taxon>
        <taxon>Tetradontoidea</taxon>
        <taxon>Tetraodontidae</taxon>
        <taxon>Tetraodon</taxon>
    </lineage>
</organism>
<feature type="domain" description="GPI ethanolamine phosphate transferase 1 C-terminal" evidence="13">
    <location>
        <begin position="460"/>
        <end position="701"/>
    </location>
</feature>
<dbReference type="InterPro" id="IPR002591">
    <property type="entry name" value="Phosphodiest/P_Trfase"/>
</dbReference>
<feature type="transmembrane region" description="Helical" evidence="12">
    <location>
        <begin position="602"/>
        <end position="621"/>
    </location>
</feature>
<feature type="transmembrane region" description="Helical" evidence="12">
    <location>
        <begin position="541"/>
        <end position="559"/>
    </location>
</feature>
<evidence type="ECO:0000256" key="10">
    <source>
        <dbReference type="ARBA" id="ARBA00023136"/>
    </source>
</evidence>
<dbReference type="SUPFAM" id="SSF53649">
    <property type="entry name" value="Alkaline phosphatase-like"/>
    <property type="match status" value="1"/>
</dbReference>
<dbReference type="InterPro" id="IPR017852">
    <property type="entry name" value="GPI_EtnP_transferase_1_C"/>
</dbReference>
<evidence type="ECO:0000313" key="14">
    <source>
        <dbReference type="EMBL" id="CAF97947.1"/>
    </source>
</evidence>
<feature type="transmembrane region" description="Helical" evidence="12">
    <location>
        <begin position="769"/>
        <end position="787"/>
    </location>
</feature>
<sequence length="923" mass="103886">MITFFLVGLTVHIVFFLSIFDIYFTSPLVHGMPPHATLLTPPASRLVLMVADGLRADSLFTPLHDGSSRAPYIRSIIEEKGTWGVSHTRVPTESRPGHVALIAGFYEDVSAVAKGWKENPVEFDSVFNQSRHTWCWGSPDILPMFAQGATGDHVYTHTYPAEEEDFASTDASRLDTWVFTQVKSFFHSAKSNTSLKARLLEDKNVFFLHLLGIDTNGHAHRPMSQQYLNNIGLVDSGVAEMVSIIEDFFDHDGRTAYVFTSDHGMTNWGGTILPICFTNPSSQRIFPLRNYFTHASPGSHGAGHPSETLTPLVVWGAGVQTAHRATDPQAYVDGYLRDWKLEHIRRADVNQADIATLMASLIGIPLPVNSVGVLPLLYLNNTDHFKAKSMYTNALQVLEQFKVKMAQRKDTTLSFLFTPYQLLTESKQEEFIQRAQMLIRLEKFGDAISLCQSLISHALEGLVYYHTYDRFFLGCSVVLGFVGWTSYVVLLILKTHAGLSRNPSVLRQVRAYVLMSLPHDCCETAWRDFTSLIFVQIPNPTLVRAFMCVAAVITAFLLLQKSPGTYYIYCLLPVPVWYSVFKESGTLTDLIHSAPSLPLWKCLSYFLLVALGVELLVVSFFHRTMLTVGLAVLSLWPFVSGISGRSKLRSLCWFLGCLGLAAFPLMPVMGREPNIHLVFCGGVLTLLTSACYLVTSGQKTTLRQADRQHFFAAGSIAEFHAAVSPTPQHPPLTHCYVPTSQHRLSTIDFSANIDISKIRQLKLDDIRRSYFFVFFIITAFFGTGNIASINRHVHSHLFRHIWTFDPASVYCFLTVFNPFIMGGLMMWKVIIPFIIVMCTFETIQVVTQLSSRSLFLIVLVISDLMALHFFFLVQDYGSWLDIGTSISHYVIVMSMTIFLMLLSMVTHTFTSRRLVWTRPKMHF</sequence>
<feature type="transmembrane region" description="Helical" evidence="12">
    <location>
        <begin position="886"/>
        <end position="910"/>
    </location>
</feature>
<keyword evidence="8 12" id="KW-0256">Endoplasmic reticulum</keyword>
<accession>Q4SN35</accession>
<evidence type="ECO:0000256" key="2">
    <source>
        <dbReference type="ARBA" id="ARBA00004687"/>
    </source>
</evidence>
<feature type="transmembrane region" description="Helical" evidence="12">
    <location>
        <begin position="807"/>
        <end position="840"/>
    </location>
</feature>
<comment type="subcellular location">
    <subcellularLocation>
        <location evidence="1 12">Endoplasmic reticulum membrane</location>
        <topology evidence="1 12">Multi-pass membrane protein</topology>
    </subcellularLocation>
</comment>
<comment type="pathway">
    <text evidence="2 12">Glycolipid biosynthesis; glycosylphosphatidylinositol-anchor biosynthesis.</text>
</comment>
<proteinExistence type="inferred from homology"/>
<keyword evidence="6 12" id="KW-0808">Transferase</keyword>
<evidence type="ECO:0000256" key="5">
    <source>
        <dbReference type="ARBA" id="ARBA00022502"/>
    </source>
</evidence>
<feature type="transmembrane region" description="Helical" evidence="12">
    <location>
        <begin position="471"/>
        <end position="493"/>
    </location>
</feature>
<keyword evidence="7 12" id="KW-0812">Transmembrane</keyword>
<evidence type="ECO:0000256" key="1">
    <source>
        <dbReference type="ARBA" id="ARBA00004477"/>
    </source>
</evidence>
<evidence type="ECO:0000259" key="13">
    <source>
        <dbReference type="Pfam" id="PF04987"/>
    </source>
</evidence>
<dbReference type="InterPro" id="IPR037671">
    <property type="entry name" value="PIGN_N"/>
</dbReference>
<gene>
    <name evidence="14" type="ORF">GSTENG00015461001</name>
</gene>
<evidence type="ECO:0000256" key="3">
    <source>
        <dbReference type="ARBA" id="ARBA00008400"/>
    </source>
</evidence>
<evidence type="ECO:0000256" key="8">
    <source>
        <dbReference type="ARBA" id="ARBA00022824"/>
    </source>
</evidence>
<dbReference type="InterPro" id="IPR007070">
    <property type="entry name" value="GPI_EtnP_transferase_1"/>
</dbReference>
<comment type="similarity">
    <text evidence="3 12">Belongs to the PIGG/PIGN/PIGO family. PIGN subfamily.</text>
</comment>
<evidence type="ECO:0000256" key="4">
    <source>
        <dbReference type="ARBA" id="ARBA00020831"/>
    </source>
</evidence>
<feature type="transmembrane region" description="Helical" evidence="12">
    <location>
        <begin position="565"/>
        <end position="581"/>
    </location>
</feature>
<keyword evidence="10 12" id="KW-0472">Membrane</keyword>
<evidence type="ECO:0000256" key="11">
    <source>
        <dbReference type="ARBA" id="ARBA00023180"/>
    </source>
</evidence>
<evidence type="ECO:0000256" key="7">
    <source>
        <dbReference type="ARBA" id="ARBA00022692"/>
    </source>
</evidence>
<dbReference type="Pfam" id="PF04987">
    <property type="entry name" value="PigN"/>
    <property type="match status" value="2"/>
</dbReference>
<dbReference type="Pfam" id="PF01663">
    <property type="entry name" value="Phosphodiest"/>
    <property type="match status" value="1"/>
</dbReference>
<dbReference type="InterPro" id="IPR017850">
    <property type="entry name" value="Alkaline_phosphatase_core_sf"/>
</dbReference>
<feature type="transmembrane region" description="Helical" evidence="12">
    <location>
        <begin position="852"/>
        <end position="874"/>
    </location>
</feature>
<dbReference type="FunFam" id="3.40.720.10:FF:000091">
    <property type="entry name" value="Phosphatidylinositol glycan anchor biosynthesis, class N"/>
    <property type="match status" value="1"/>
</dbReference>
<reference evidence="14" key="2">
    <citation type="submission" date="2004-02" db="EMBL/GenBank/DDBJ databases">
        <authorList>
            <consortium name="Genoscope"/>
            <consortium name="Whitehead Institute Centre for Genome Research"/>
        </authorList>
    </citation>
    <scope>NUCLEOTIDE SEQUENCE</scope>
</reference>
<dbReference type="AlphaFoldDB" id="Q4SN35"/>
<dbReference type="Gene3D" id="3.40.720.10">
    <property type="entry name" value="Alkaline Phosphatase, subunit A"/>
    <property type="match status" value="1"/>
</dbReference>
<dbReference type="EMBL" id="CAAE01014544">
    <property type="protein sequence ID" value="CAF97947.1"/>
    <property type="molecule type" value="Genomic_DNA"/>
</dbReference>
<evidence type="ECO:0000256" key="12">
    <source>
        <dbReference type="RuleBase" id="RU367138"/>
    </source>
</evidence>
<feature type="domain" description="GPI ethanolamine phosphate transferase 1 C-terminal" evidence="13">
    <location>
        <begin position="753"/>
        <end position="878"/>
    </location>
</feature>
<dbReference type="CDD" id="cd16020">
    <property type="entry name" value="GPI_EPT_1"/>
    <property type="match status" value="1"/>
</dbReference>
<name>Q4SN35_TETNG</name>
<keyword evidence="5 12" id="KW-0337">GPI-anchor biosynthesis</keyword>
<comment type="caution">
    <text evidence="12">Lacks conserved residue(s) required for the propagation of feature annotation.</text>
</comment>
<feature type="transmembrane region" description="Helical" evidence="12">
    <location>
        <begin position="627"/>
        <end position="644"/>
    </location>
</feature>
<dbReference type="GO" id="GO:0051377">
    <property type="term" value="F:mannose-ethanolamine phosphotransferase activity"/>
    <property type="evidence" value="ECO:0007669"/>
    <property type="project" value="UniProtKB-UniRule"/>
</dbReference>
<feature type="transmembrane region" description="Helical" evidence="12">
    <location>
        <begin position="675"/>
        <end position="694"/>
    </location>
</feature>
<evidence type="ECO:0000256" key="6">
    <source>
        <dbReference type="ARBA" id="ARBA00022679"/>
    </source>
</evidence>
<comment type="caution">
    <text evidence="14">The sequence shown here is derived from an EMBL/GenBank/DDBJ whole genome shotgun (WGS) entry which is preliminary data.</text>
</comment>
<feature type="transmembrane region" description="Helical" evidence="12">
    <location>
        <begin position="651"/>
        <end position="669"/>
    </location>
</feature>
<keyword evidence="9 12" id="KW-1133">Transmembrane helix</keyword>
<reference evidence="14" key="1">
    <citation type="journal article" date="2004" name="Nature">
        <title>Genome duplication in the teleost fish Tetraodon nigroviridis reveals the early vertebrate proto-karyotype.</title>
        <authorList>
            <person name="Jaillon O."/>
            <person name="Aury J.-M."/>
            <person name="Brunet F."/>
            <person name="Petit J.-L."/>
            <person name="Stange-Thomann N."/>
            <person name="Mauceli E."/>
            <person name="Bouneau L."/>
            <person name="Fischer C."/>
            <person name="Ozouf-Costaz C."/>
            <person name="Bernot A."/>
            <person name="Nicaud S."/>
            <person name="Jaffe D."/>
            <person name="Fisher S."/>
            <person name="Lutfalla G."/>
            <person name="Dossat C."/>
            <person name="Segurens B."/>
            <person name="Dasilva C."/>
            <person name="Salanoubat M."/>
            <person name="Levy M."/>
            <person name="Boudet N."/>
            <person name="Castellano S."/>
            <person name="Anthouard V."/>
            <person name="Jubin C."/>
            <person name="Castelli V."/>
            <person name="Katinka M."/>
            <person name="Vacherie B."/>
            <person name="Biemont C."/>
            <person name="Skalli Z."/>
            <person name="Cattolico L."/>
            <person name="Poulain J."/>
            <person name="De Berardinis V."/>
            <person name="Cruaud C."/>
            <person name="Duprat S."/>
            <person name="Brottier P."/>
            <person name="Coutanceau J.-P."/>
            <person name="Gouzy J."/>
            <person name="Parra G."/>
            <person name="Lardier G."/>
            <person name="Chapple C."/>
            <person name="McKernan K.J."/>
            <person name="McEwan P."/>
            <person name="Bosak S."/>
            <person name="Kellis M."/>
            <person name="Volff J.-N."/>
            <person name="Guigo R."/>
            <person name="Zody M.C."/>
            <person name="Mesirov J."/>
            <person name="Lindblad-Toh K."/>
            <person name="Birren B."/>
            <person name="Nusbaum C."/>
            <person name="Kahn D."/>
            <person name="Robinson-Rechavi M."/>
            <person name="Laudet V."/>
            <person name="Schachter V."/>
            <person name="Quetier F."/>
            <person name="Saurin W."/>
            <person name="Scarpelli C."/>
            <person name="Wincker P."/>
            <person name="Lander E.S."/>
            <person name="Weissenbach J."/>
            <person name="Roest Crollius H."/>
        </authorList>
    </citation>
    <scope>NUCLEOTIDE SEQUENCE [LARGE SCALE GENOMIC DNA]</scope>
</reference>